<dbReference type="AlphaFoldDB" id="A0A7J8TBX9"/>
<name>A0A7J8TBX9_GOSDV</name>
<keyword evidence="2" id="KW-1185">Reference proteome</keyword>
<gene>
    <name evidence="1" type="ORF">Godav_024569</name>
</gene>
<dbReference type="Proteomes" id="UP000593561">
    <property type="component" value="Unassembled WGS sequence"/>
</dbReference>
<dbReference type="EMBL" id="JABFAC010242737">
    <property type="protein sequence ID" value="MBA0635654.1"/>
    <property type="molecule type" value="Genomic_DNA"/>
</dbReference>
<sequence>MHAGERESVDSLDVRSSYLHGSIVTFGRFIKFHIGRRILSGELRSCFQMRPYIGQGSLCPQLRDWPSANSRIGVMVTKRKSMIWLVHGIRLAE</sequence>
<evidence type="ECO:0000313" key="1">
    <source>
        <dbReference type="EMBL" id="MBA0635654.1"/>
    </source>
</evidence>
<reference evidence="1 2" key="1">
    <citation type="journal article" date="2019" name="Genome Biol. Evol.">
        <title>Insights into the evolution of the New World diploid cottons (Gossypium, subgenus Houzingenia) based on genome sequencing.</title>
        <authorList>
            <person name="Grover C.E."/>
            <person name="Arick M.A. 2nd"/>
            <person name="Thrash A."/>
            <person name="Conover J.L."/>
            <person name="Sanders W.S."/>
            <person name="Peterson D.G."/>
            <person name="Frelichowski J.E."/>
            <person name="Scheffler J.A."/>
            <person name="Scheffler B.E."/>
            <person name="Wendel J.F."/>
        </authorList>
    </citation>
    <scope>NUCLEOTIDE SEQUENCE [LARGE SCALE GENOMIC DNA]</scope>
    <source>
        <strain evidence="1">27</strain>
        <tissue evidence="1">Leaf</tissue>
    </source>
</reference>
<organism evidence="1 2">
    <name type="scientific">Gossypium davidsonii</name>
    <name type="common">Davidson's cotton</name>
    <name type="synonym">Gossypium klotzschianum subsp. davidsonii</name>
    <dbReference type="NCBI Taxonomy" id="34287"/>
    <lineage>
        <taxon>Eukaryota</taxon>
        <taxon>Viridiplantae</taxon>
        <taxon>Streptophyta</taxon>
        <taxon>Embryophyta</taxon>
        <taxon>Tracheophyta</taxon>
        <taxon>Spermatophyta</taxon>
        <taxon>Magnoliopsida</taxon>
        <taxon>eudicotyledons</taxon>
        <taxon>Gunneridae</taxon>
        <taxon>Pentapetalae</taxon>
        <taxon>rosids</taxon>
        <taxon>malvids</taxon>
        <taxon>Malvales</taxon>
        <taxon>Malvaceae</taxon>
        <taxon>Malvoideae</taxon>
        <taxon>Gossypium</taxon>
    </lineage>
</organism>
<protein>
    <submittedName>
        <fullName evidence="1">Uncharacterized protein</fullName>
    </submittedName>
</protein>
<evidence type="ECO:0000313" key="2">
    <source>
        <dbReference type="Proteomes" id="UP000593561"/>
    </source>
</evidence>
<proteinExistence type="predicted"/>
<accession>A0A7J8TBX9</accession>
<comment type="caution">
    <text evidence="1">The sequence shown here is derived from an EMBL/GenBank/DDBJ whole genome shotgun (WGS) entry which is preliminary data.</text>
</comment>